<dbReference type="InterPro" id="IPR044246">
    <property type="entry name" value="ZFP3-like"/>
</dbReference>
<feature type="compositionally biased region" description="Basic and acidic residues" evidence="6">
    <location>
        <begin position="61"/>
        <end position="83"/>
    </location>
</feature>
<feature type="compositionally biased region" description="Low complexity" evidence="6">
    <location>
        <begin position="85"/>
        <end position="104"/>
    </location>
</feature>
<dbReference type="PANTHER" id="PTHR47287">
    <property type="entry name" value="C2H2 AND C2HC ZINC FINGERS SUPERFAMILY PROTEIN"/>
    <property type="match status" value="1"/>
</dbReference>
<evidence type="ECO:0000256" key="4">
    <source>
        <dbReference type="ARBA" id="ARBA00022833"/>
    </source>
</evidence>
<reference evidence="8" key="1">
    <citation type="submission" date="2025-08" db="UniProtKB">
        <authorList>
            <consortium name="RefSeq"/>
        </authorList>
    </citation>
    <scope>IDENTIFICATION</scope>
</reference>
<dbReference type="PROSITE" id="PS50157">
    <property type="entry name" value="ZINC_FINGER_C2H2_2"/>
    <property type="match status" value="1"/>
</dbReference>
<protein>
    <submittedName>
        <fullName evidence="8">Zinc finger protein 8-like</fullName>
    </submittedName>
</protein>
<evidence type="ECO:0000256" key="2">
    <source>
        <dbReference type="ARBA" id="ARBA00022723"/>
    </source>
</evidence>
<dbReference type="PANTHER" id="PTHR47287:SF15">
    <property type="entry name" value="ZINC FINGER PROTEIN 3-LIKE"/>
    <property type="match status" value="1"/>
</dbReference>
<gene>
    <name evidence="8" type="primary">LOC104593729</name>
</gene>
<accession>A0A1U7ZGA2</accession>
<evidence type="ECO:0000313" key="8">
    <source>
        <dbReference type="RefSeq" id="XP_010251989.1"/>
    </source>
</evidence>
<proteinExistence type="predicted"/>
<keyword evidence="7" id="KW-1185">Reference proteome</keyword>
<sequence length="261" mass="28735">MAAELEDLVETSFSETASSAKSSPYDEVMQEKKKKAKVQVVAETEEIQEVADQQELEAILKPKGLLDQKLHNEEMGESSKEESNSIDSSNVGSSQPSTLTSQPQFEKPSGRKSFTCLFCNRTFHSPQAFGGHQNAHRRERSLLGLGYSSAGQKSVFHKQHYPLSLLNLRYGHGELSRPNIVSTQPILVPRLRIDDHQSNEGGMRMNGFDGNAFVNLLRGSPFVSTNIAANRVSDIGGYLLGVGSAETHQNDMQDVDLSLKL</sequence>
<evidence type="ECO:0000256" key="5">
    <source>
        <dbReference type="ARBA" id="ARBA00023242"/>
    </source>
</evidence>
<evidence type="ECO:0000313" key="7">
    <source>
        <dbReference type="Proteomes" id="UP000189703"/>
    </source>
</evidence>
<dbReference type="GO" id="GO:0005634">
    <property type="term" value="C:nucleus"/>
    <property type="evidence" value="ECO:0007669"/>
    <property type="project" value="UniProtKB-SubCell"/>
</dbReference>
<organism evidence="7 8">
    <name type="scientific">Nelumbo nucifera</name>
    <name type="common">Sacred lotus</name>
    <dbReference type="NCBI Taxonomy" id="4432"/>
    <lineage>
        <taxon>Eukaryota</taxon>
        <taxon>Viridiplantae</taxon>
        <taxon>Streptophyta</taxon>
        <taxon>Embryophyta</taxon>
        <taxon>Tracheophyta</taxon>
        <taxon>Spermatophyta</taxon>
        <taxon>Magnoliopsida</taxon>
        <taxon>Proteales</taxon>
        <taxon>Nelumbonaceae</taxon>
        <taxon>Nelumbo</taxon>
    </lineage>
</organism>
<dbReference type="KEGG" id="nnu:104593729"/>
<dbReference type="AlphaFoldDB" id="A0A1U7ZGA2"/>
<feature type="compositionally biased region" description="Low complexity" evidence="6">
    <location>
        <begin position="10"/>
        <end position="23"/>
    </location>
</feature>
<feature type="region of interest" description="Disordered" evidence="6">
    <location>
        <begin position="1"/>
        <end position="34"/>
    </location>
</feature>
<dbReference type="RefSeq" id="XP_010251989.1">
    <property type="nucleotide sequence ID" value="XM_010253687.1"/>
</dbReference>
<comment type="subcellular location">
    <subcellularLocation>
        <location evidence="1">Nucleus</location>
    </subcellularLocation>
</comment>
<keyword evidence="2" id="KW-0479">Metal-binding</keyword>
<dbReference type="GO" id="GO:0009788">
    <property type="term" value="P:negative regulation of abscisic acid-activated signaling pathway"/>
    <property type="evidence" value="ECO:0007669"/>
    <property type="project" value="InterPro"/>
</dbReference>
<feature type="region of interest" description="Disordered" evidence="6">
    <location>
        <begin position="61"/>
        <end position="110"/>
    </location>
</feature>
<dbReference type="InterPro" id="IPR036236">
    <property type="entry name" value="Znf_C2H2_sf"/>
</dbReference>
<dbReference type="PROSITE" id="PS00028">
    <property type="entry name" value="ZINC_FINGER_C2H2_1"/>
    <property type="match status" value="1"/>
</dbReference>
<dbReference type="GO" id="GO:0008270">
    <property type="term" value="F:zinc ion binding"/>
    <property type="evidence" value="ECO:0007669"/>
    <property type="project" value="UniProtKB-KW"/>
</dbReference>
<keyword evidence="3" id="KW-0863">Zinc-finger</keyword>
<dbReference type="InterPro" id="IPR013087">
    <property type="entry name" value="Znf_C2H2_type"/>
</dbReference>
<name>A0A1U7ZGA2_NELNU</name>
<dbReference type="Proteomes" id="UP000189703">
    <property type="component" value="Unplaced"/>
</dbReference>
<dbReference type="SUPFAM" id="SSF57667">
    <property type="entry name" value="beta-beta-alpha zinc fingers"/>
    <property type="match status" value="1"/>
</dbReference>
<evidence type="ECO:0000256" key="3">
    <source>
        <dbReference type="ARBA" id="ARBA00022771"/>
    </source>
</evidence>
<dbReference type="GeneID" id="104593729"/>
<evidence type="ECO:0000256" key="6">
    <source>
        <dbReference type="SAM" id="MobiDB-lite"/>
    </source>
</evidence>
<keyword evidence="5" id="KW-0539">Nucleus</keyword>
<keyword evidence="4" id="KW-0862">Zinc</keyword>
<evidence type="ECO:0000256" key="1">
    <source>
        <dbReference type="ARBA" id="ARBA00004123"/>
    </source>
</evidence>